<reference evidence="1" key="1">
    <citation type="submission" date="2021-02" db="EMBL/GenBank/DDBJ databases">
        <authorList>
            <person name="Nowell W R."/>
        </authorList>
    </citation>
    <scope>NUCLEOTIDE SEQUENCE</scope>
</reference>
<feature type="non-terminal residue" evidence="1">
    <location>
        <position position="1"/>
    </location>
</feature>
<protein>
    <submittedName>
        <fullName evidence="1">Uncharacterized protein</fullName>
    </submittedName>
</protein>
<evidence type="ECO:0000313" key="1">
    <source>
        <dbReference type="EMBL" id="CAF5141404.1"/>
    </source>
</evidence>
<comment type="caution">
    <text evidence="1">The sequence shown here is derived from an EMBL/GenBank/DDBJ whole genome shotgun (WGS) entry which is preliminary data.</text>
</comment>
<accession>A0A822G509</accession>
<dbReference type="AlphaFoldDB" id="A0A822G509"/>
<gene>
    <name evidence="1" type="ORF">QYT958_LOCUS47722</name>
</gene>
<sequence length="46" mass="4964">NHSRQKGTRCSVPNLNFSCLISTKTTSTLRASVGPRSTSVALEQTK</sequence>
<evidence type="ECO:0000313" key="2">
    <source>
        <dbReference type="Proteomes" id="UP000663848"/>
    </source>
</evidence>
<dbReference type="Proteomes" id="UP000663848">
    <property type="component" value="Unassembled WGS sequence"/>
</dbReference>
<name>A0A822G509_9BILA</name>
<organism evidence="1 2">
    <name type="scientific">Rotaria socialis</name>
    <dbReference type="NCBI Taxonomy" id="392032"/>
    <lineage>
        <taxon>Eukaryota</taxon>
        <taxon>Metazoa</taxon>
        <taxon>Spiralia</taxon>
        <taxon>Gnathifera</taxon>
        <taxon>Rotifera</taxon>
        <taxon>Eurotatoria</taxon>
        <taxon>Bdelloidea</taxon>
        <taxon>Philodinida</taxon>
        <taxon>Philodinidae</taxon>
        <taxon>Rotaria</taxon>
    </lineage>
</organism>
<proteinExistence type="predicted"/>
<dbReference type="EMBL" id="CAJOBR010091398">
    <property type="protein sequence ID" value="CAF5141404.1"/>
    <property type="molecule type" value="Genomic_DNA"/>
</dbReference>